<dbReference type="STRING" id="223900.GCA_000821045_00892"/>
<dbReference type="EMBL" id="MSDQ01000010">
    <property type="protein sequence ID" value="OLO12138.1"/>
    <property type="molecule type" value="Genomic_DNA"/>
</dbReference>
<dbReference type="RefSeq" id="WP_075368601.1">
    <property type="nucleotide sequence ID" value="NZ_JAKGAJ010000013.1"/>
</dbReference>
<sequence>MSLPNVPRGLHAIFTGLLLLGLAGCASGPDFNTLDARVVFDQPPKLSDDAILDVTLKDNDDGATVAESRYTRVDTTATEVTLQYDQGAIEAAHTYVLQAEVRDQGRLTHLNRERVDVFNGETGEIPTVTLEPASP</sequence>
<dbReference type="InterPro" id="IPR039366">
    <property type="entry name" value="Pilotin"/>
</dbReference>
<gene>
    <name evidence="1" type="ORF">BTW10_05835</name>
</gene>
<protein>
    <submittedName>
        <fullName evidence="1">Uncharacterized protein</fullName>
    </submittedName>
</protein>
<evidence type="ECO:0000313" key="1">
    <source>
        <dbReference type="EMBL" id="OLO12138.1"/>
    </source>
</evidence>
<proteinExistence type="predicted"/>
<dbReference type="AlphaFoldDB" id="A0A1Q8TET4"/>
<evidence type="ECO:0000313" key="2">
    <source>
        <dbReference type="Proteomes" id="UP000186806"/>
    </source>
</evidence>
<dbReference type="Pfam" id="PF09619">
    <property type="entry name" value="YscW"/>
    <property type="match status" value="1"/>
</dbReference>
<reference evidence="1 2" key="1">
    <citation type="submission" date="2016-12" db="EMBL/GenBank/DDBJ databases">
        <title>Draft genome sequences of strains Salinicola socius SMB35, Salinicola sp. MH3R3-1 and Chromohalobacter sp. SMB17 from the Verkhnekamsk potash mining region of Russia.</title>
        <authorList>
            <person name="Mavrodi D.V."/>
            <person name="Olsson B.E."/>
            <person name="Korsakova E.S."/>
            <person name="Pyankova A."/>
            <person name="Mavrodi O.V."/>
            <person name="Plotnikova E.G."/>
        </authorList>
    </citation>
    <scope>NUCLEOTIDE SEQUENCE [LARGE SCALE GENOMIC DNA]</scope>
    <source>
        <strain evidence="1 2">SMB17</strain>
    </source>
</reference>
<accession>A0A1Q8TET4</accession>
<comment type="caution">
    <text evidence="1">The sequence shown here is derived from an EMBL/GenBank/DDBJ whole genome shotgun (WGS) entry which is preliminary data.</text>
</comment>
<keyword evidence="2" id="KW-1185">Reference proteome</keyword>
<organism evidence="1 2">
    <name type="scientific">Chromohalobacter japonicus</name>
    <dbReference type="NCBI Taxonomy" id="223900"/>
    <lineage>
        <taxon>Bacteria</taxon>
        <taxon>Pseudomonadati</taxon>
        <taxon>Pseudomonadota</taxon>
        <taxon>Gammaproteobacteria</taxon>
        <taxon>Oceanospirillales</taxon>
        <taxon>Halomonadaceae</taxon>
        <taxon>Chromohalobacter</taxon>
    </lineage>
</organism>
<dbReference type="Proteomes" id="UP000186806">
    <property type="component" value="Unassembled WGS sequence"/>
</dbReference>
<name>A0A1Q8TET4_9GAMM</name>